<evidence type="ECO:0000313" key="12">
    <source>
        <dbReference type="RefSeq" id="XP_052116844.1"/>
    </source>
</evidence>
<dbReference type="InterPro" id="IPR055414">
    <property type="entry name" value="LRR_R13L4/SHOC2-like"/>
</dbReference>
<dbReference type="GeneID" id="107485483"/>
<dbReference type="GO" id="GO:0006508">
    <property type="term" value="P:proteolysis"/>
    <property type="evidence" value="ECO:0007669"/>
    <property type="project" value="UniProtKB-KW"/>
</dbReference>
<evidence type="ECO:0000313" key="9">
    <source>
        <dbReference type="Proteomes" id="UP000515211"/>
    </source>
</evidence>
<dbReference type="PROSITE" id="PS51450">
    <property type="entry name" value="LRR"/>
    <property type="match status" value="1"/>
</dbReference>
<evidence type="ECO:0000256" key="7">
    <source>
        <dbReference type="SAM" id="MobiDB-lite"/>
    </source>
</evidence>
<keyword evidence="6" id="KW-0611">Plant defense</keyword>
<dbReference type="InterPro" id="IPR027417">
    <property type="entry name" value="P-loop_NTPase"/>
</dbReference>
<dbReference type="Pfam" id="PF12799">
    <property type="entry name" value="LRR_4"/>
    <property type="match status" value="1"/>
</dbReference>
<dbReference type="InterPro" id="IPR032675">
    <property type="entry name" value="LRR_dom_sf"/>
</dbReference>
<evidence type="ECO:0000313" key="13">
    <source>
        <dbReference type="RefSeq" id="XP_052116845.1"/>
    </source>
</evidence>
<dbReference type="InterPro" id="IPR002182">
    <property type="entry name" value="NB-ARC"/>
</dbReference>
<dbReference type="Pfam" id="PF25019">
    <property type="entry name" value="LRR_R13L1-DRL21"/>
    <property type="match status" value="1"/>
</dbReference>
<dbReference type="SUPFAM" id="SSF52058">
    <property type="entry name" value="L domain-like"/>
    <property type="match status" value="1"/>
</dbReference>
<evidence type="ECO:0000256" key="1">
    <source>
        <dbReference type="ARBA" id="ARBA00005234"/>
    </source>
</evidence>
<organism evidence="9 14">
    <name type="scientific">Arachis duranensis</name>
    <name type="common">Wild peanut</name>
    <dbReference type="NCBI Taxonomy" id="130453"/>
    <lineage>
        <taxon>Eukaryota</taxon>
        <taxon>Viridiplantae</taxon>
        <taxon>Streptophyta</taxon>
        <taxon>Embryophyta</taxon>
        <taxon>Tracheophyta</taxon>
        <taxon>Spermatophyta</taxon>
        <taxon>Magnoliopsida</taxon>
        <taxon>eudicotyledons</taxon>
        <taxon>Gunneridae</taxon>
        <taxon>Pentapetalae</taxon>
        <taxon>rosids</taxon>
        <taxon>fabids</taxon>
        <taxon>Fabales</taxon>
        <taxon>Fabaceae</taxon>
        <taxon>Papilionoideae</taxon>
        <taxon>50 kb inversion clade</taxon>
        <taxon>dalbergioids sensu lato</taxon>
        <taxon>Dalbergieae</taxon>
        <taxon>Pterocarpus clade</taxon>
        <taxon>Arachis</taxon>
    </lineage>
</organism>
<dbReference type="PROSITE" id="PS50600">
    <property type="entry name" value="ULP_PROTEASE"/>
    <property type="match status" value="1"/>
</dbReference>
<feature type="compositionally biased region" description="Basic and acidic residues" evidence="7">
    <location>
        <begin position="65"/>
        <end position="78"/>
    </location>
</feature>
<feature type="domain" description="Ubiquitin-like protease family profile" evidence="8">
    <location>
        <begin position="171"/>
        <end position="350"/>
    </location>
</feature>
<dbReference type="Gene3D" id="3.80.10.10">
    <property type="entry name" value="Ribonuclease Inhibitor"/>
    <property type="match status" value="3"/>
</dbReference>
<evidence type="ECO:0000313" key="11">
    <source>
        <dbReference type="RefSeq" id="XP_052116843.1"/>
    </source>
</evidence>
<dbReference type="RefSeq" id="XP_052116843.1">
    <property type="nucleotide sequence ID" value="XM_052260883.1"/>
</dbReference>
<dbReference type="SUPFAM" id="SSF52540">
    <property type="entry name" value="P-loop containing nucleoside triphosphate hydrolases"/>
    <property type="match status" value="1"/>
</dbReference>
<keyword evidence="2" id="KW-0433">Leucine-rich repeat</keyword>
<reference evidence="10 11" key="2">
    <citation type="submission" date="2025-04" db="UniProtKB">
        <authorList>
            <consortium name="RefSeq"/>
        </authorList>
    </citation>
    <scope>IDENTIFICATION</scope>
    <source>
        <tissue evidence="10 11">Whole plant</tissue>
    </source>
</reference>
<dbReference type="InterPro" id="IPR056789">
    <property type="entry name" value="LRR_R13L1-DRL21"/>
</dbReference>
<evidence type="ECO:0000256" key="3">
    <source>
        <dbReference type="ARBA" id="ARBA00022670"/>
    </source>
</evidence>
<dbReference type="Pfam" id="PF00931">
    <property type="entry name" value="NB-ARC"/>
    <property type="match status" value="1"/>
</dbReference>
<feature type="compositionally biased region" description="Polar residues" evidence="7">
    <location>
        <begin position="79"/>
        <end position="92"/>
    </location>
</feature>
<dbReference type="RefSeq" id="XP_052116845.1">
    <property type="nucleotide sequence ID" value="XM_052260885.1"/>
</dbReference>
<evidence type="ECO:0000313" key="14">
    <source>
        <dbReference type="RefSeq" id="XP_052116846.1"/>
    </source>
</evidence>
<evidence type="ECO:0000313" key="10">
    <source>
        <dbReference type="RefSeq" id="XP_052116842.1"/>
    </source>
</evidence>
<evidence type="ECO:0000256" key="5">
    <source>
        <dbReference type="ARBA" id="ARBA00022801"/>
    </source>
</evidence>
<feature type="region of interest" description="Disordered" evidence="7">
    <location>
        <begin position="1"/>
        <end position="101"/>
    </location>
</feature>
<evidence type="ECO:0000256" key="6">
    <source>
        <dbReference type="ARBA" id="ARBA00022821"/>
    </source>
</evidence>
<evidence type="ECO:0000256" key="4">
    <source>
        <dbReference type="ARBA" id="ARBA00022737"/>
    </source>
</evidence>
<proteinExistence type="inferred from homology"/>
<evidence type="ECO:0000259" key="8">
    <source>
        <dbReference type="PROSITE" id="PS50600"/>
    </source>
</evidence>
<dbReference type="Pfam" id="PF23559">
    <property type="entry name" value="WHD_DRP"/>
    <property type="match status" value="1"/>
</dbReference>
<comment type="similarity">
    <text evidence="1">Belongs to the peptidase C48 family.</text>
</comment>
<dbReference type="Gene3D" id="3.40.395.10">
    <property type="entry name" value="Adenoviral Proteinase, Chain A"/>
    <property type="match status" value="1"/>
</dbReference>
<dbReference type="GO" id="GO:0006952">
    <property type="term" value="P:defense response"/>
    <property type="evidence" value="ECO:0007669"/>
    <property type="project" value="UniProtKB-KW"/>
</dbReference>
<dbReference type="KEGG" id="adu:107485483"/>
<dbReference type="InterPro" id="IPR025875">
    <property type="entry name" value="Leu-rich_rpt_4"/>
</dbReference>
<protein>
    <submittedName>
        <fullName evidence="10 11">Disease resistance protein RGA3</fullName>
    </submittedName>
</protein>
<dbReference type="RefSeq" id="XP_052116846.1">
    <property type="nucleotide sequence ID" value="XM_052260886.1"/>
</dbReference>
<gene>
    <name evidence="10 11 12 13 14" type="primary">LOC107485483</name>
</gene>
<dbReference type="RefSeq" id="XP_052116844.1">
    <property type="nucleotide sequence ID" value="XM_052260884.1"/>
</dbReference>
<dbReference type="Pfam" id="PF23598">
    <property type="entry name" value="LRR_14"/>
    <property type="match status" value="1"/>
</dbReference>
<dbReference type="GO" id="GO:0043531">
    <property type="term" value="F:ADP binding"/>
    <property type="evidence" value="ECO:0007669"/>
    <property type="project" value="InterPro"/>
</dbReference>
<keyword evidence="5" id="KW-0378">Hydrolase</keyword>
<dbReference type="SUPFAM" id="SSF52047">
    <property type="entry name" value="RNI-like"/>
    <property type="match status" value="1"/>
</dbReference>
<dbReference type="Gene3D" id="3.40.50.300">
    <property type="entry name" value="P-loop containing nucleotide triphosphate hydrolases"/>
    <property type="match status" value="1"/>
</dbReference>
<dbReference type="PANTHER" id="PTHR36766">
    <property type="entry name" value="PLANT BROAD-SPECTRUM MILDEW RESISTANCE PROTEIN RPW8"/>
    <property type="match status" value="1"/>
</dbReference>
<name>A0A9C6THV3_ARADU</name>
<dbReference type="InterPro" id="IPR038765">
    <property type="entry name" value="Papain-like_cys_pep_sf"/>
</dbReference>
<sequence>MSQKDKDMDIIIKNKEDIDPGHSGNEVDMKGKVQKEINKDPKQSDKQPQDAVSDKGPAKGNMADEDIRKNVRLDDDRNYVSTSDTRLGTPPTSEGDDVADDKAGELNEDEAMSPIATATSLRSQELIVFKAPYGFSDELTDKVYSYCTTEEDSSLAKRLFLSDVIAIGFDHNLTRIDSITAKPREWISNHLMHFVIEVLNNEGPNDRLRECVFLSPYLMQSLASNFKESQSGKYELPQELKDHPYFRPNQIRDQNLIMGPLLWKGHWWAYALDRKQKVVYVLDSIHQSCPDDERMQLDCLVSKRLGQILSLKDPNYTFTYSGLHTIYAQVPKQHNSDDCGVFVYKYLQQWKPNTSLQGCNQEQIAYFRKELLLSCVLSGSNTKREELLHQVDKYFKMSSPSGFEYDDNSNCEILSPTKKSVYVTPKEMNATSKEVVSVSPRTQKKKVAKRYVEPMIEQKKTVVEEGERKIAGRENEKEEIINRILSLTTVEGVVLVLRIVGMKGIGKTALAELICCDDRVTTKFSVKWNDIHGNSSVESVKKEIIRELEIEGKGKKKIADLNPEEATRRSRFLLVLDDLRSENHEELLSLQRELTKVPGSSGGVILVTTQNILGPPMVVENSWALGSLGEEYCWALFEKVIGGGSSESKISDAQKKLIKKCWGVPGAITKLAIMLKARETISESDIKNFERKFMQEMKTMYYDELPSWQVKECFAYLPFLIPKASQAVEVDTLVQLWMAEGFLSPSNSSSQPAQLGVSIIREFCRRSFLFFRGNQFGSITDCCVYNRLLCDLSRFVADEGGFYMDFYMGDRGENDMQTVRRVLLAQDFDFANGIPKSLNKIKKHLRTILFPLPETLDIPQPGTNDWSSRIPHDVILSLSACDAIFRAFKNLLVLDLADLGIRKLPKSIGKLKRLRYLNLSHNDMEELPSSIGKLTRLQTLNLSRCHQLKKLPREVRHLVSLKHLELEGCLHLAHMPSTLGKLTKLEKLSHFTVSNSNCKHKQLQDFAELMNLKNLRGRLEILHLERLKFEEPRHVGRAYLKEKEHLEDISLKWSHDDDNNKKGNEKSLLDCLEPHPNLQGLSIKGYRGTAFSTWLSSLKNLVSFTLNNCSMCTFLPALNGFPNLKVLRLERLDSLKYITDGTKGSTELGLGMLQYLSISDCPELTSWWRPSETAHNNAISFSSLSVLHVKYCPKLSSMPLYPYLTTSLILEGSSMRTLLDTINYRSTSNPAALPLSRLAWLKINNVEEESYLPNNWLENFVSLQYLWISEKMTVVKSFRHLRALNTMIITNCTGGDLPSEEWDGLKMLRHLTIQEVAKLKSLPSGIKHLTSLAALWIIGCPELETLTEEIGNLKSLNILHIENCHKLHSLPKTMIQLESLKNLVIRSCPLLLPRCQEGTGDDWPQIKHIKHIYVAGTSEVFE</sequence>
<dbReference type="RefSeq" id="XP_052116842.1">
    <property type="nucleotide sequence ID" value="XM_052260882.1"/>
</dbReference>
<evidence type="ECO:0000256" key="2">
    <source>
        <dbReference type="ARBA" id="ARBA00022614"/>
    </source>
</evidence>
<dbReference type="InterPro" id="IPR003653">
    <property type="entry name" value="Peptidase_C48_C"/>
</dbReference>
<feature type="compositionally biased region" description="Basic and acidic residues" evidence="7">
    <location>
        <begin position="1"/>
        <end position="57"/>
    </location>
</feature>
<dbReference type="Proteomes" id="UP000515211">
    <property type="component" value="Chromosome 4"/>
</dbReference>
<keyword evidence="9" id="KW-1185">Reference proteome</keyword>
<keyword evidence="3" id="KW-0645">Protease</keyword>
<dbReference type="SUPFAM" id="SSF54001">
    <property type="entry name" value="Cysteine proteinases"/>
    <property type="match status" value="1"/>
</dbReference>
<keyword evidence="4" id="KW-0677">Repeat</keyword>
<dbReference type="InterPro" id="IPR058922">
    <property type="entry name" value="WHD_DRP"/>
</dbReference>
<dbReference type="Pfam" id="PF02902">
    <property type="entry name" value="Peptidase_C48"/>
    <property type="match status" value="1"/>
</dbReference>
<accession>A0A9C6THV3</accession>
<dbReference type="PANTHER" id="PTHR36766:SF70">
    <property type="entry name" value="DISEASE RESISTANCE PROTEIN RGA4"/>
    <property type="match status" value="1"/>
</dbReference>
<dbReference type="PRINTS" id="PR00364">
    <property type="entry name" value="DISEASERSIST"/>
</dbReference>
<reference evidence="9" key="1">
    <citation type="journal article" date="2016" name="Nat. Genet.">
        <title>The genome sequences of Arachis duranensis and Arachis ipaensis, the diploid ancestors of cultivated peanut.</title>
        <authorList>
            <person name="Bertioli D.J."/>
            <person name="Cannon S.B."/>
            <person name="Froenicke L."/>
            <person name="Huang G."/>
            <person name="Farmer A.D."/>
            <person name="Cannon E.K."/>
            <person name="Liu X."/>
            <person name="Gao D."/>
            <person name="Clevenger J."/>
            <person name="Dash S."/>
            <person name="Ren L."/>
            <person name="Moretzsohn M.C."/>
            <person name="Shirasawa K."/>
            <person name="Huang W."/>
            <person name="Vidigal B."/>
            <person name="Abernathy B."/>
            <person name="Chu Y."/>
            <person name="Niederhuth C.E."/>
            <person name="Umale P."/>
            <person name="Araujo A.C."/>
            <person name="Kozik A."/>
            <person name="Kim K.D."/>
            <person name="Burow M.D."/>
            <person name="Varshney R.K."/>
            <person name="Wang X."/>
            <person name="Zhang X."/>
            <person name="Barkley N."/>
            <person name="Guimaraes P.M."/>
            <person name="Isobe S."/>
            <person name="Guo B."/>
            <person name="Liao B."/>
            <person name="Stalker H.T."/>
            <person name="Schmitz R.J."/>
            <person name="Scheffler B.E."/>
            <person name="Leal-Bertioli S.C."/>
            <person name="Xun X."/>
            <person name="Jackson S.A."/>
            <person name="Michelmore R."/>
            <person name="Ozias-Akins P."/>
        </authorList>
    </citation>
    <scope>NUCLEOTIDE SEQUENCE [LARGE SCALE GENOMIC DNA]</scope>
    <source>
        <strain evidence="9">cv. V14167</strain>
    </source>
</reference>
<dbReference type="GO" id="GO:0008234">
    <property type="term" value="F:cysteine-type peptidase activity"/>
    <property type="evidence" value="ECO:0007669"/>
    <property type="project" value="InterPro"/>
</dbReference>
<dbReference type="InterPro" id="IPR001611">
    <property type="entry name" value="Leu-rich_rpt"/>
</dbReference>